<dbReference type="Proteomes" id="UP000259026">
    <property type="component" value="Segment"/>
</dbReference>
<protein>
    <submittedName>
        <fullName evidence="2">Uncharacterized protein</fullName>
    </submittedName>
</protein>
<evidence type="ECO:0000256" key="1">
    <source>
        <dbReference type="SAM" id="Phobius"/>
    </source>
</evidence>
<accession>A0A385EDD3</accession>
<keyword evidence="1" id="KW-0812">Transmembrane</keyword>
<keyword evidence="1" id="KW-1133">Transmembrane helix</keyword>
<reference evidence="3" key="1">
    <citation type="submission" date="2018-07" db="EMBL/GenBank/DDBJ databases">
        <title>Giant CbK-like Caulobacter bacteriophages have genetically divergent genomes.</title>
        <authorList>
            <person name="Wilson K.M."/>
            <person name="Ely B."/>
        </authorList>
    </citation>
    <scope>NUCLEOTIDE SEQUENCE [LARGE SCALE GENOMIC DNA]</scope>
</reference>
<keyword evidence="1" id="KW-0472">Membrane</keyword>
<proteinExistence type="predicted"/>
<feature type="transmembrane region" description="Helical" evidence="1">
    <location>
        <begin position="21"/>
        <end position="45"/>
    </location>
</feature>
<evidence type="ECO:0000313" key="3">
    <source>
        <dbReference type="Proteomes" id="UP000259026"/>
    </source>
</evidence>
<organism evidence="2 3">
    <name type="scientific">Caulobacter phage CcrPW</name>
    <dbReference type="NCBI Taxonomy" id="2283271"/>
    <lineage>
        <taxon>Viruses</taxon>
        <taxon>Duplodnaviria</taxon>
        <taxon>Heunggongvirae</taxon>
        <taxon>Uroviricota</taxon>
        <taxon>Caudoviricetes</taxon>
        <taxon>Jeanschmidtviridae</taxon>
        <taxon>Colossusvirus</taxon>
        <taxon>Colossusvirus PW</taxon>
    </lineage>
</organism>
<sequence>MLDFLKELQRRFEHEIETNAAFFWYIVATGAVNVVIFVWLMGVVFG</sequence>
<keyword evidence="3" id="KW-1185">Reference proteome</keyword>
<dbReference type="EMBL" id="MH588545">
    <property type="protein sequence ID" value="AXQ68862.1"/>
    <property type="molecule type" value="Genomic_DNA"/>
</dbReference>
<gene>
    <name evidence="2" type="ORF">CcrPW_gp323</name>
</gene>
<name>A0A385EDD3_9CAUD</name>
<evidence type="ECO:0000313" key="2">
    <source>
        <dbReference type="EMBL" id="AXQ68862.1"/>
    </source>
</evidence>
<reference evidence="2 3" key="2">
    <citation type="submission" date="2018-09" db="EMBL/GenBank/DDBJ databases">
        <title>Giant CbK-like Caulobacter bacteriophages have genetically divergent genomes.</title>
        <authorList>
            <person name="Wilson K."/>
            <person name="Ely B."/>
        </authorList>
    </citation>
    <scope>NUCLEOTIDE SEQUENCE [LARGE SCALE GENOMIC DNA]</scope>
</reference>